<dbReference type="Proteomes" id="UP000037020">
    <property type="component" value="Unassembled WGS sequence"/>
</dbReference>
<proteinExistence type="predicted"/>
<name>A0ABR5IYB4_9ACTN</name>
<organism evidence="1 2">
    <name type="scientific">Streptomyces varsoviensis</name>
    <dbReference type="NCBI Taxonomy" id="67373"/>
    <lineage>
        <taxon>Bacteria</taxon>
        <taxon>Bacillati</taxon>
        <taxon>Actinomycetota</taxon>
        <taxon>Actinomycetes</taxon>
        <taxon>Kitasatosporales</taxon>
        <taxon>Streptomycetaceae</taxon>
        <taxon>Streptomyces</taxon>
    </lineage>
</organism>
<dbReference type="Pfam" id="PF12138">
    <property type="entry name" value="Spherulin4"/>
    <property type="match status" value="1"/>
</dbReference>
<keyword evidence="2" id="KW-1185">Reference proteome</keyword>
<evidence type="ECO:0000313" key="2">
    <source>
        <dbReference type="Proteomes" id="UP000037020"/>
    </source>
</evidence>
<evidence type="ECO:0000313" key="1">
    <source>
        <dbReference type="EMBL" id="KOG86153.1"/>
    </source>
</evidence>
<comment type="caution">
    <text evidence="1">The sequence shown here is derived from an EMBL/GenBank/DDBJ whole genome shotgun (WGS) entry which is preliminary data.</text>
</comment>
<dbReference type="PANTHER" id="PTHR35040">
    <property type="match status" value="1"/>
</dbReference>
<accession>A0ABR5IYB4</accession>
<reference evidence="1 2" key="1">
    <citation type="submission" date="2015-07" db="EMBL/GenBank/DDBJ databases">
        <authorList>
            <person name="Ju K.-S."/>
            <person name="Doroghazi J.R."/>
            <person name="Metcalf W.W."/>
        </authorList>
    </citation>
    <scope>NUCLEOTIDE SEQUENCE [LARGE SCALE GENOMIC DNA]</scope>
    <source>
        <strain evidence="1 2">NRRL B-3589</strain>
    </source>
</reference>
<protein>
    <submittedName>
        <fullName evidence="1">Uncharacterized protein</fullName>
    </submittedName>
</protein>
<gene>
    <name evidence="1" type="ORF">ADK38_32655</name>
</gene>
<dbReference type="InterPro" id="IPR021986">
    <property type="entry name" value="Spherulin4"/>
</dbReference>
<dbReference type="EMBL" id="LGUT01003008">
    <property type="protein sequence ID" value="KOG86153.1"/>
    <property type="molecule type" value="Genomic_DNA"/>
</dbReference>
<feature type="non-terminal residue" evidence="1">
    <location>
        <position position="1"/>
    </location>
</feature>
<feature type="non-terminal residue" evidence="1">
    <location>
        <position position="93"/>
    </location>
</feature>
<sequence>VVADIRRHRKWYGVDGVFLDQAAAQAALVPRYRRLAVAARVLGAHRTVLNPGTYPDPAYAEIADLLVTFEGDWATYQRAEVPAWAHPPRAEET</sequence>
<dbReference type="PANTHER" id="PTHR35040:SF9">
    <property type="entry name" value="4-LIKE CELL SURFACE PROTEIN, PUTATIVE (AFU_ORTHOLOGUE AFUA_4G14080)-RELATED"/>
    <property type="match status" value="1"/>
</dbReference>